<dbReference type="InterPro" id="IPR018168">
    <property type="entry name" value="Ubi_Hdrlase_CS"/>
</dbReference>
<dbReference type="InterPro" id="IPR036188">
    <property type="entry name" value="FAD/NAD-bd_sf"/>
</dbReference>
<comment type="similarity">
    <text evidence="3">Belongs to the UbiH/COQ6 family.</text>
</comment>
<dbReference type="InterPro" id="IPR051205">
    <property type="entry name" value="UbiH/COQ6_monooxygenase"/>
</dbReference>
<keyword evidence="7" id="KW-0503">Monooxygenase</keyword>
<dbReference type="RefSeq" id="WP_150023208.1">
    <property type="nucleotide sequence ID" value="NZ_VWOJ01000002.1"/>
</dbReference>
<evidence type="ECO:0000256" key="4">
    <source>
        <dbReference type="ARBA" id="ARBA00022630"/>
    </source>
</evidence>
<evidence type="ECO:0000256" key="7">
    <source>
        <dbReference type="ARBA" id="ARBA00023033"/>
    </source>
</evidence>
<dbReference type="GO" id="GO:0071949">
    <property type="term" value="F:FAD binding"/>
    <property type="evidence" value="ECO:0007669"/>
    <property type="project" value="InterPro"/>
</dbReference>
<dbReference type="PANTHER" id="PTHR43876">
    <property type="entry name" value="UBIQUINONE BIOSYNTHESIS MONOOXYGENASE COQ6, MITOCHONDRIAL"/>
    <property type="match status" value="1"/>
</dbReference>
<dbReference type="GO" id="GO:0016705">
    <property type="term" value="F:oxidoreductase activity, acting on paired donors, with incorporation or reduction of molecular oxygen"/>
    <property type="evidence" value="ECO:0007669"/>
    <property type="project" value="InterPro"/>
</dbReference>
<dbReference type="InterPro" id="IPR002938">
    <property type="entry name" value="FAD-bd"/>
</dbReference>
<dbReference type="UniPathway" id="UPA00232"/>
<protein>
    <submittedName>
        <fullName evidence="9">FAD-binding protein</fullName>
    </submittedName>
</protein>
<evidence type="ECO:0000256" key="1">
    <source>
        <dbReference type="ARBA" id="ARBA00001974"/>
    </source>
</evidence>
<dbReference type="AlphaFoldDB" id="A0A5M6ZNZ4"/>
<keyword evidence="10" id="KW-1185">Reference proteome</keyword>
<accession>A0A5M6ZNZ4</accession>
<keyword evidence="4" id="KW-0285">Flavoprotein</keyword>
<organism evidence="9 10">
    <name type="scientific">Alkalicaulis satelles</name>
    <dbReference type="NCBI Taxonomy" id="2609175"/>
    <lineage>
        <taxon>Bacteria</taxon>
        <taxon>Pseudomonadati</taxon>
        <taxon>Pseudomonadota</taxon>
        <taxon>Alphaproteobacteria</taxon>
        <taxon>Maricaulales</taxon>
        <taxon>Maricaulaceae</taxon>
        <taxon>Alkalicaulis</taxon>
    </lineage>
</organism>
<evidence type="ECO:0000313" key="10">
    <source>
        <dbReference type="Proteomes" id="UP000325122"/>
    </source>
</evidence>
<dbReference type="GO" id="GO:0006744">
    <property type="term" value="P:ubiquinone biosynthetic process"/>
    <property type="evidence" value="ECO:0007669"/>
    <property type="project" value="UniProtKB-UniPathway"/>
</dbReference>
<comment type="caution">
    <text evidence="9">The sequence shown here is derived from an EMBL/GenBank/DDBJ whole genome shotgun (WGS) entry which is preliminary data.</text>
</comment>
<evidence type="ECO:0000259" key="8">
    <source>
        <dbReference type="Pfam" id="PF01494"/>
    </source>
</evidence>
<evidence type="ECO:0000313" key="9">
    <source>
        <dbReference type="EMBL" id="KAA5803941.1"/>
    </source>
</evidence>
<name>A0A5M6ZNZ4_9PROT</name>
<gene>
    <name evidence="9" type="ORF">F1654_09110</name>
</gene>
<keyword evidence="6" id="KW-0560">Oxidoreductase</keyword>
<sequence>MSKAVFSGDVIVSGGGLAGLTLALALHRAGLAVAVVDALALDARTAPAFDGRASALAYTSWRVLEAVGAADHLQPHARRIEDILVVDSRPLDGLKRGGPGPDQLHFDRREIHPEDDGEPLGWMAENRHTRLALARAADTAGLTVFAPARVTGMEDLGARARVTLDDGRMLEAAMVAACDGKASPLREQAVIRTFGRRYNQDALVLTVEHERDHQGVAYEVFMPAGPFAILPLPGKRSSLVWTERTAAAHALETMDEAGFQEALEARFGDFLGAVRPVSQRWRYPLGLRMAERFHAPRLALVGDAARAIHPIAGQGFNLGIRDAAALADGVVEAKRAGLDIGSEAVLGRYDRWRRTDSAALALGTDAINALFANDHAMIRTVRGLGLSMVDRIPAARRFFMRTAGGETGDLPALLRGEPLSL</sequence>
<evidence type="ECO:0000256" key="5">
    <source>
        <dbReference type="ARBA" id="ARBA00022827"/>
    </source>
</evidence>
<dbReference type="PANTHER" id="PTHR43876:SF7">
    <property type="entry name" value="UBIQUINONE BIOSYNTHESIS MONOOXYGENASE COQ6, MITOCHONDRIAL"/>
    <property type="match status" value="1"/>
</dbReference>
<dbReference type="GO" id="GO:0110142">
    <property type="term" value="C:ubiquinone biosynthesis complex"/>
    <property type="evidence" value="ECO:0007669"/>
    <property type="project" value="UniProtKB-ARBA"/>
</dbReference>
<reference evidence="9 10" key="1">
    <citation type="submission" date="2019-09" db="EMBL/GenBank/DDBJ databases">
        <authorList>
            <person name="Kevbrin V."/>
            <person name="Grouzdev D.S."/>
        </authorList>
    </citation>
    <scope>NUCLEOTIDE SEQUENCE [LARGE SCALE GENOMIC DNA]</scope>
    <source>
        <strain evidence="9 10">G-192</strain>
    </source>
</reference>
<evidence type="ECO:0000256" key="3">
    <source>
        <dbReference type="ARBA" id="ARBA00005349"/>
    </source>
</evidence>
<evidence type="ECO:0000256" key="2">
    <source>
        <dbReference type="ARBA" id="ARBA00004749"/>
    </source>
</evidence>
<dbReference type="FunFam" id="3.50.50.60:FF:000021">
    <property type="entry name" value="Ubiquinone biosynthesis monooxygenase COQ6"/>
    <property type="match status" value="1"/>
</dbReference>
<keyword evidence="5" id="KW-0274">FAD</keyword>
<dbReference type="Proteomes" id="UP000325122">
    <property type="component" value="Unassembled WGS sequence"/>
</dbReference>
<comment type="pathway">
    <text evidence="2">Cofactor biosynthesis; ubiquinone biosynthesis.</text>
</comment>
<dbReference type="Gene3D" id="3.50.50.60">
    <property type="entry name" value="FAD/NAD(P)-binding domain"/>
    <property type="match status" value="2"/>
</dbReference>
<dbReference type="NCBIfam" id="TIGR01988">
    <property type="entry name" value="Ubi-OHases"/>
    <property type="match status" value="1"/>
</dbReference>
<dbReference type="GO" id="GO:0004497">
    <property type="term" value="F:monooxygenase activity"/>
    <property type="evidence" value="ECO:0007669"/>
    <property type="project" value="UniProtKB-KW"/>
</dbReference>
<comment type="cofactor">
    <cofactor evidence="1">
        <name>FAD</name>
        <dbReference type="ChEBI" id="CHEBI:57692"/>
    </cofactor>
</comment>
<dbReference type="PRINTS" id="PR00420">
    <property type="entry name" value="RNGMNOXGNASE"/>
</dbReference>
<dbReference type="EMBL" id="VWOJ01000002">
    <property type="protein sequence ID" value="KAA5803941.1"/>
    <property type="molecule type" value="Genomic_DNA"/>
</dbReference>
<dbReference type="Pfam" id="PF01494">
    <property type="entry name" value="FAD_binding_3"/>
    <property type="match status" value="1"/>
</dbReference>
<dbReference type="InterPro" id="IPR010971">
    <property type="entry name" value="UbiH/COQ6"/>
</dbReference>
<dbReference type="PROSITE" id="PS01304">
    <property type="entry name" value="UBIH"/>
    <property type="match status" value="1"/>
</dbReference>
<proteinExistence type="inferred from homology"/>
<evidence type="ECO:0000256" key="6">
    <source>
        <dbReference type="ARBA" id="ARBA00023002"/>
    </source>
</evidence>
<dbReference type="SUPFAM" id="SSF51905">
    <property type="entry name" value="FAD/NAD(P)-binding domain"/>
    <property type="match status" value="1"/>
</dbReference>
<feature type="domain" description="FAD-binding" evidence="8">
    <location>
        <begin position="9"/>
        <end position="335"/>
    </location>
</feature>